<evidence type="ECO:0008006" key="4">
    <source>
        <dbReference type="Google" id="ProtNLM"/>
    </source>
</evidence>
<keyword evidence="1" id="KW-0472">Membrane</keyword>
<protein>
    <recommendedName>
        <fullName evidence="4">DUF3087 domain-containing protein</fullName>
    </recommendedName>
</protein>
<proteinExistence type="predicted"/>
<dbReference type="OrthoDB" id="6118114at2"/>
<keyword evidence="1" id="KW-0812">Transmembrane</keyword>
<dbReference type="Pfam" id="PF11286">
    <property type="entry name" value="DUF3087"/>
    <property type="match status" value="1"/>
</dbReference>
<sequence length="168" mass="19331">MQLQEINKQRYRKHLNIIIVAAIVVLSILSLSISQSLIALFPSEQGSHFHWNLIGVICGSLIIGFVLKHNREHTFMTEVMYVWDLKQALNQVTRKLQKVKNAVDQGDVSAMHTLYFYYSGNRQLWLLDDNTITLDDLAIWQAELEVKAKSVNLILNASLHDPLYLRTL</sequence>
<reference evidence="2 3" key="1">
    <citation type="submission" date="2006-02" db="EMBL/GenBank/DDBJ databases">
        <authorList>
            <person name="Moran M.A."/>
            <person name="Kjelleberg S."/>
            <person name="Egan S."/>
            <person name="Saunders N."/>
            <person name="Thomas T."/>
            <person name="Ferriera S."/>
            <person name="Johnson J."/>
            <person name="Kravitz S."/>
            <person name="Halpern A."/>
            <person name="Remington K."/>
            <person name="Beeson K."/>
            <person name="Tran B."/>
            <person name="Rogers Y.-H."/>
            <person name="Friedman R."/>
            <person name="Venter J.C."/>
        </authorList>
    </citation>
    <scope>NUCLEOTIDE SEQUENCE [LARGE SCALE GENOMIC DNA]</scope>
    <source>
        <strain evidence="2 3">D2</strain>
    </source>
</reference>
<feature type="transmembrane region" description="Helical" evidence="1">
    <location>
        <begin position="49"/>
        <end position="67"/>
    </location>
</feature>
<dbReference type="RefSeq" id="WP_009837636.1">
    <property type="nucleotide sequence ID" value="NZ_AAOH01000002.1"/>
</dbReference>
<keyword evidence="1" id="KW-1133">Transmembrane helix</keyword>
<dbReference type="HOGENOM" id="CLU_131508_1_0_6"/>
<dbReference type="eggNOG" id="ENOG502ZZ0F">
    <property type="taxonomic scope" value="Bacteria"/>
</dbReference>
<feature type="transmembrane region" description="Helical" evidence="1">
    <location>
        <begin position="15"/>
        <end position="37"/>
    </location>
</feature>
<evidence type="ECO:0000313" key="3">
    <source>
        <dbReference type="Proteomes" id="UP000006201"/>
    </source>
</evidence>
<dbReference type="EMBL" id="AAOH01000002">
    <property type="protein sequence ID" value="EAR29762.1"/>
    <property type="molecule type" value="Genomic_DNA"/>
</dbReference>
<organism evidence="2 3">
    <name type="scientific">Pseudoalteromonas tunicata D2</name>
    <dbReference type="NCBI Taxonomy" id="87626"/>
    <lineage>
        <taxon>Bacteria</taxon>
        <taxon>Pseudomonadati</taxon>
        <taxon>Pseudomonadota</taxon>
        <taxon>Gammaproteobacteria</taxon>
        <taxon>Alteromonadales</taxon>
        <taxon>Pseudoalteromonadaceae</taxon>
        <taxon>Pseudoalteromonas</taxon>
    </lineage>
</organism>
<dbReference type="AlphaFoldDB" id="A4C708"/>
<comment type="caution">
    <text evidence="2">The sequence shown here is derived from an EMBL/GenBank/DDBJ whole genome shotgun (WGS) entry which is preliminary data.</text>
</comment>
<accession>A4C708</accession>
<evidence type="ECO:0000256" key="1">
    <source>
        <dbReference type="SAM" id="Phobius"/>
    </source>
</evidence>
<dbReference type="STRING" id="87626.PTD2_13119"/>
<gene>
    <name evidence="2" type="ORF">PTD2_13119</name>
</gene>
<dbReference type="InterPro" id="IPR021438">
    <property type="entry name" value="DUF3087"/>
</dbReference>
<name>A4C708_9GAMM</name>
<evidence type="ECO:0000313" key="2">
    <source>
        <dbReference type="EMBL" id="EAR29762.1"/>
    </source>
</evidence>
<dbReference type="Proteomes" id="UP000006201">
    <property type="component" value="Unassembled WGS sequence"/>
</dbReference>
<keyword evidence="3" id="KW-1185">Reference proteome</keyword>